<keyword evidence="3" id="KW-1185">Reference proteome</keyword>
<evidence type="ECO:0000313" key="2">
    <source>
        <dbReference type="EMBL" id="MFC6998459.1"/>
    </source>
</evidence>
<accession>A0ABW2DP71</accession>
<keyword evidence="1" id="KW-0812">Transmembrane</keyword>
<organism evidence="2 3">
    <name type="scientific">Rufibacter roseus</name>
    <dbReference type="NCBI Taxonomy" id="1567108"/>
    <lineage>
        <taxon>Bacteria</taxon>
        <taxon>Pseudomonadati</taxon>
        <taxon>Bacteroidota</taxon>
        <taxon>Cytophagia</taxon>
        <taxon>Cytophagales</taxon>
        <taxon>Hymenobacteraceae</taxon>
        <taxon>Rufibacter</taxon>
    </lineage>
</organism>
<feature type="transmembrane region" description="Helical" evidence="1">
    <location>
        <begin position="38"/>
        <end position="57"/>
    </location>
</feature>
<evidence type="ECO:0000313" key="3">
    <source>
        <dbReference type="Proteomes" id="UP001596405"/>
    </source>
</evidence>
<dbReference type="Proteomes" id="UP001596405">
    <property type="component" value="Unassembled WGS sequence"/>
</dbReference>
<dbReference type="EMBL" id="JBHSYQ010000005">
    <property type="protein sequence ID" value="MFC6998459.1"/>
    <property type="molecule type" value="Genomic_DNA"/>
</dbReference>
<protein>
    <recommendedName>
        <fullName evidence="4">DUF805 domain-containing protein</fullName>
    </recommendedName>
</protein>
<evidence type="ECO:0008006" key="4">
    <source>
        <dbReference type="Google" id="ProtNLM"/>
    </source>
</evidence>
<proteinExistence type="predicted"/>
<keyword evidence="1" id="KW-1133">Transmembrane helix</keyword>
<dbReference type="RefSeq" id="WP_066617498.1">
    <property type="nucleotide sequence ID" value="NZ_LRML01000003.1"/>
</dbReference>
<gene>
    <name evidence="2" type="ORF">ACFQHR_12545</name>
</gene>
<name>A0ABW2DP71_9BACT</name>
<feature type="transmembrane region" description="Helical" evidence="1">
    <location>
        <begin position="7"/>
        <end position="26"/>
    </location>
</feature>
<feature type="transmembrane region" description="Helical" evidence="1">
    <location>
        <begin position="72"/>
        <end position="94"/>
    </location>
</feature>
<sequence length="107" mass="12035">MLTNTKIEFWIVAIVIFLVLAILTTTGDILDTNNNDSGFVGLIVLPTIPGFILYVLVTGDIHGWQPGPIGQVGRIIVTTVGAWMFWTPLIYWIYKKKFKNGRNINKE</sequence>
<evidence type="ECO:0000256" key="1">
    <source>
        <dbReference type="SAM" id="Phobius"/>
    </source>
</evidence>
<keyword evidence="1" id="KW-0472">Membrane</keyword>
<reference evidence="3" key="1">
    <citation type="journal article" date="2019" name="Int. J. Syst. Evol. Microbiol.">
        <title>The Global Catalogue of Microorganisms (GCM) 10K type strain sequencing project: providing services to taxonomists for standard genome sequencing and annotation.</title>
        <authorList>
            <consortium name="The Broad Institute Genomics Platform"/>
            <consortium name="The Broad Institute Genome Sequencing Center for Infectious Disease"/>
            <person name="Wu L."/>
            <person name="Ma J."/>
        </authorList>
    </citation>
    <scope>NUCLEOTIDE SEQUENCE [LARGE SCALE GENOMIC DNA]</scope>
    <source>
        <strain evidence="3">CGMCC 4.7393</strain>
    </source>
</reference>
<comment type="caution">
    <text evidence="2">The sequence shown here is derived from an EMBL/GenBank/DDBJ whole genome shotgun (WGS) entry which is preliminary data.</text>
</comment>